<feature type="compositionally biased region" description="Low complexity" evidence="7">
    <location>
        <begin position="517"/>
        <end position="527"/>
    </location>
</feature>
<dbReference type="OrthoDB" id="2162691at2759"/>
<name>A0A0C9LTA6_9FUNG</name>
<evidence type="ECO:0000256" key="8">
    <source>
        <dbReference type="SAM" id="Phobius"/>
    </source>
</evidence>
<comment type="similarity">
    <text evidence="2">Belongs to the YSP2 family.</text>
</comment>
<proteinExistence type="inferred from homology"/>
<dbReference type="Proteomes" id="UP000053815">
    <property type="component" value="Unassembled WGS sequence"/>
</dbReference>
<dbReference type="InterPro" id="IPR011993">
    <property type="entry name" value="PH-like_dom_sf"/>
</dbReference>
<dbReference type="InterPro" id="IPR031968">
    <property type="entry name" value="VASt"/>
</dbReference>
<feature type="compositionally biased region" description="Polar residues" evidence="7">
    <location>
        <begin position="356"/>
        <end position="368"/>
    </location>
</feature>
<keyword evidence="3 8" id="KW-0812">Transmembrane</keyword>
<comment type="subcellular location">
    <subcellularLocation>
        <location evidence="1">Membrane</location>
        <topology evidence="1">Single-pass membrane protein</topology>
    </subcellularLocation>
</comment>
<keyword evidence="11" id="KW-1185">Reference proteome</keyword>
<feature type="compositionally biased region" description="Basic and acidic residues" evidence="7">
    <location>
        <begin position="874"/>
        <end position="887"/>
    </location>
</feature>
<dbReference type="SMART" id="SM00568">
    <property type="entry name" value="GRAM"/>
    <property type="match status" value="1"/>
</dbReference>
<feature type="compositionally biased region" description="Basic residues" evidence="7">
    <location>
        <begin position="859"/>
        <end position="872"/>
    </location>
</feature>
<dbReference type="EMBL" id="DF836332">
    <property type="protein sequence ID" value="GAN03565.1"/>
    <property type="molecule type" value="Genomic_DNA"/>
</dbReference>
<feature type="compositionally biased region" description="Polar residues" evidence="7">
    <location>
        <begin position="621"/>
        <end position="645"/>
    </location>
</feature>
<dbReference type="CDD" id="cd13220">
    <property type="entry name" value="PH-GRAM_GRAMDC"/>
    <property type="match status" value="1"/>
</dbReference>
<evidence type="ECO:0000259" key="9">
    <source>
        <dbReference type="PROSITE" id="PS51778"/>
    </source>
</evidence>
<feature type="compositionally biased region" description="Basic and acidic residues" evidence="7">
    <location>
        <begin position="647"/>
        <end position="656"/>
    </location>
</feature>
<evidence type="ECO:0000256" key="4">
    <source>
        <dbReference type="ARBA" id="ARBA00022989"/>
    </source>
</evidence>
<feature type="compositionally biased region" description="Basic and acidic residues" evidence="7">
    <location>
        <begin position="842"/>
        <end position="858"/>
    </location>
</feature>
<evidence type="ECO:0000256" key="6">
    <source>
        <dbReference type="SAM" id="Coils"/>
    </source>
</evidence>
<dbReference type="GO" id="GO:0005789">
    <property type="term" value="C:endoplasmic reticulum membrane"/>
    <property type="evidence" value="ECO:0007669"/>
    <property type="project" value="TreeGrafter"/>
</dbReference>
<dbReference type="GO" id="GO:0120015">
    <property type="term" value="F:sterol transfer activity"/>
    <property type="evidence" value="ECO:0007669"/>
    <property type="project" value="TreeGrafter"/>
</dbReference>
<accession>A0A0C9LTA6</accession>
<gene>
    <name evidence="10" type="ORF">MAM1_0043d03020</name>
</gene>
<sequence>MSITPPSSEEQERKKLSTCLIEPTVFQFKDSTFEYAVYKPSSRFKRDFESIFPCLGVKQRKELLVVPVIQQCEYDMVGLTKEVNQERDVKLELFVAWGKAVVDRIKSIGMWADIMDPASGFPIFSEAGPSPYPDVQGTQMLASRFYVQNIGCCHILFHPTWQSHIYPSTLFTTAPADILQKVILEVLDSLTVNTTNTKRGRPHSNTISGGRPPALDITISRPTNIRRNSEGSPGVPPPICISEPTPIEPSKDHANGYFNNNSRPASRPVTPETDSTVSSNASSSVAPPVPLPKTYATAPAGTTTFLDSPTQKKKSRSRASSVTSNLINEIKESSTIQSLASKIRSRHSSEDADGSTVPQERNSLDTQSTIAQSVAGASGIYVANAKRNQDFHALFRSVPEEDNLIEDFGCALQKEILLQGRIYISESYLCFNANIFGWVTNLVIAFADIIAIEKKSTAYVIPNAIQISTDSAKHFFASFLSRDQAHDLMVDIWRIARPDLAPPKQSDGSVQDANDVSSSPSSMTSSSSDEEDESDSYYDSDTEDSYSDDTGSEDVDMTDANAAVTHDVVKEGNRPRKASAASTPNNKDSTTKMDAAARRRAMSEAPRPNFQSNEEEKSSKAAASTTTNGTLKSSDTAVDGTSSVADNAKEGDAKVRQVHEKTDCECSANNEHYSTVVMDQVYDGTLEKLYNMLFDSGFMKKFLVENQKSTELEMGDWKKGDGNVEFVRELSYIKPLGGAIGPKQTKCYITQEVLHQDIQKYVTVMTTTLTPDVPSGGSFSCKTRTCFTWAGKGKVRVLVTVQVEFTKSSWLKSTIEKASIDGQQTYYKELDAAMRQYFKEHPSEFAEGKSGSKKEGGIKSKRRKGRKSRSTHTPKPELPEKKEEKPKSAVHQVLGAISNVIADGITSVIDIVSSPRAAHLTLICLIMMVGINIFIARKMAFVEQQLNELSHALPNSAVDDNEPSTVDISFLPGTQRRQYNRQEEQDLWDWLGRIDPDKANEKREKVQIPLVKDPKEQEAIWDDAIQISKSAKERLDKHMAELSGMIQKAESNLQDVTQSVNDQRQKIKQDQQ</sequence>
<dbReference type="AlphaFoldDB" id="A0A0C9LTA6"/>
<dbReference type="InterPro" id="IPR019362">
    <property type="entry name" value="MMADHC"/>
</dbReference>
<protein>
    <recommendedName>
        <fullName evidence="9">VASt domain-containing protein</fullName>
    </recommendedName>
</protein>
<evidence type="ECO:0000256" key="3">
    <source>
        <dbReference type="ARBA" id="ARBA00022692"/>
    </source>
</evidence>
<feature type="compositionally biased region" description="Polar residues" evidence="7">
    <location>
        <begin position="506"/>
        <end position="516"/>
    </location>
</feature>
<feature type="compositionally biased region" description="Acidic residues" evidence="7">
    <location>
        <begin position="528"/>
        <end position="557"/>
    </location>
</feature>
<dbReference type="Gene3D" id="2.30.29.30">
    <property type="entry name" value="Pleckstrin-homology domain (PH domain)/Phosphotyrosine-binding domain (PTB)"/>
    <property type="match status" value="1"/>
</dbReference>
<dbReference type="Pfam" id="PF16016">
    <property type="entry name" value="VASt"/>
    <property type="match status" value="1"/>
</dbReference>
<organism evidence="10">
    <name type="scientific">Mucor ambiguus</name>
    <dbReference type="NCBI Taxonomy" id="91626"/>
    <lineage>
        <taxon>Eukaryota</taxon>
        <taxon>Fungi</taxon>
        <taxon>Fungi incertae sedis</taxon>
        <taxon>Mucoromycota</taxon>
        <taxon>Mucoromycotina</taxon>
        <taxon>Mucoromycetes</taxon>
        <taxon>Mucorales</taxon>
        <taxon>Mucorineae</taxon>
        <taxon>Mucoraceae</taxon>
        <taxon>Mucor</taxon>
    </lineage>
</organism>
<dbReference type="GO" id="GO:0009235">
    <property type="term" value="P:cobalamin metabolic process"/>
    <property type="evidence" value="ECO:0007669"/>
    <property type="project" value="InterPro"/>
</dbReference>
<keyword evidence="4 8" id="KW-1133">Transmembrane helix</keyword>
<feature type="region of interest" description="Disordered" evidence="7">
    <location>
        <begin position="194"/>
        <end position="326"/>
    </location>
</feature>
<evidence type="ECO:0000256" key="7">
    <source>
        <dbReference type="SAM" id="MobiDB-lite"/>
    </source>
</evidence>
<dbReference type="GO" id="GO:0005739">
    <property type="term" value="C:mitochondrion"/>
    <property type="evidence" value="ECO:0007669"/>
    <property type="project" value="TreeGrafter"/>
</dbReference>
<dbReference type="GO" id="GO:0032934">
    <property type="term" value="F:sterol binding"/>
    <property type="evidence" value="ECO:0007669"/>
    <property type="project" value="TreeGrafter"/>
</dbReference>
<dbReference type="PROSITE" id="PS51778">
    <property type="entry name" value="VAST"/>
    <property type="match status" value="1"/>
</dbReference>
<feature type="region of interest" description="Disordered" evidence="7">
    <location>
        <begin position="501"/>
        <end position="656"/>
    </location>
</feature>
<dbReference type="GO" id="GO:0032366">
    <property type="term" value="P:intracellular sterol transport"/>
    <property type="evidence" value="ECO:0007669"/>
    <property type="project" value="TreeGrafter"/>
</dbReference>
<evidence type="ECO:0000256" key="5">
    <source>
        <dbReference type="ARBA" id="ARBA00023136"/>
    </source>
</evidence>
<feature type="region of interest" description="Disordered" evidence="7">
    <location>
        <begin position="338"/>
        <end position="368"/>
    </location>
</feature>
<feature type="domain" description="VASt" evidence="9">
    <location>
        <begin position="673"/>
        <end position="842"/>
    </location>
</feature>
<feature type="transmembrane region" description="Helical" evidence="8">
    <location>
        <begin position="917"/>
        <end position="936"/>
    </location>
</feature>
<evidence type="ECO:0000313" key="10">
    <source>
        <dbReference type="EMBL" id="GAN03565.1"/>
    </source>
</evidence>
<evidence type="ECO:0000313" key="11">
    <source>
        <dbReference type="Proteomes" id="UP000053815"/>
    </source>
</evidence>
<dbReference type="Pfam" id="PF02893">
    <property type="entry name" value="GRAM"/>
    <property type="match status" value="1"/>
</dbReference>
<dbReference type="GO" id="GO:0032541">
    <property type="term" value="C:cortical endoplasmic reticulum"/>
    <property type="evidence" value="ECO:0007669"/>
    <property type="project" value="TreeGrafter"/>
</dbReference>
<dbReference type="Pfam" id="PF10229">
    <property type="entry name" value="MMADHC"/>
    <property type="match status" value="1"/>
</dbReference>
<dbReference type="STRING" id="91626.A0A0C9LTA6"/>
<feature type="coiled-coil region" evidence="6">
    <location>
        <begin position="1032"/>
        <end position="1066"/>
    </location>
</feature>
<feature type="region of interest" description="Disordered" evidence="7">
    <location>
        <begin position="842"/>
        <end position="889"/>
    </location>
</feature>
<feature type="compositionally biased region" description="Polar residues" evidence="7">
    <location>
        <begin position="300"/>
        <end position="309"/>
    </location>
</feature>
<dbReference type="GO" id="GO:0005886">
    <property type="term" value="C:plasma membrane"/>
    <property type="evidence" value="ECO:0007669"/>
    <property type="project" value="TreeGrafter"/>
</dbReference>
<evidence type="ECO:0000256" key="1">
    <source>
        <dbReference type="ARBA" id="ARBA00004167"/>
    </source>
</evidence>
<keyword evidence="6" id="KW-0175">Coiled coil</keyword>
<dbReference type="InterPro" id="IPR004182">
    <property type="entry name" value="GRAM"/>
</dbReference>
<reference evidence="10" key="1">
    <citation type="submission" date="2014-09" db="EMBL/GenBank/DDBJ databases">
        <title>Draft genome sequence of an oleaginous Mucoromycotina fungus Mucor ambiguus NBRC6742.</title>
        <authorList>
            <person name="Takeda I."/>
            <person name="Yamane N."/>
            <person name="Morita T."/>
            <person name="Tamano K."/>
            <person name="Machida M."/>
            <person name="Baker S."/>
            <person name="Koike H."/>
        </authorList>
    </citation>
    <scope>NUCLEOTIDE SEQUENCE</scope>
    <source>
        <strain evidence="10">NBRC 6742</strain>
    </source>
</reference>
<dbReference type="PANTHER" id="PTHR23319:SF4">
    <property type="entry name" value="GRAM DOMAIN CONTAINING 1B, ISOFORM E"/>
    <property type="match status" value="1"/>
</dbReference>
<keyword evidence="5 8" id="KW-0472">Membrane</keyword>
<evidence type="ECO:0000256" key="2">
    <source>
        <dbReference type="ARBA" id="ARBA00006582"/>
    </source>
</evidence>
<dbReference type="GO" id="GO:0140268">
    <property type="term" value="C:endoplasmic reticulum-plasma membrane contact site"/>
    <property type="evidence" value="ECO:0007669"/>
    <property type="project" value="TreeGrafter"/>
</dbReference>
<feature type="compositionally biased region" description="Low complexity" evidence="7">
    <location>
        <begin position="275"/>
        <end position="286"/>
    </location>
</feature>
<dbReference type="PANTHER" id="PTHR23319">
    <property type="entry name" value="GRAM DOMAIN CONTAINING 1B, ISOFORM E"/>
    <property type="match status" value="1"/>
</dbReference>
<dbReference type="InterPro" id="IPR051482">
    <property type="entry name" value="Cholesterol_transport"/>
</dbReference>
<feature type="compositionally biased region" description="Polar residues" evidence="7">
    <location>
        <begin position="194"/>
        <end position="208"/>
    </location>
</feature>